<sequence length="321" mass="34689">MLANRVVLRRAMRRILKRAVCAGSAAADKDGSATSSVVAPRVNARRPSSASGEGSRRSSTSRPAADILSHIQGLKDKERQVLNRGVRDQQPTPVAAGTSSITADKGSSQLRSASEALSRQERLAREEKMATQYRDQLQSRLREIHETAIDLGAQKYTMACFERQLFGSSSPKEAELLEIERINGVRSLIGLPPLPAPAAFSAGAGGVRGSLPGTPMYTASSPSNLPSPYPYSQASHQHAHKPSTHYHQNKHRRTTSFGEPSAPGASRSHRLPTAGNTHDAASSYSASRGTRRHQLEEDDMEQDMDLGMEEGELSEEGELAE</sequence>
<keyword evidence="3" id="KW-1185">Reference proteome</keyword>
<reference evidence="2" key="1">
    <citation type="submission" date="2022-07" db="EMBL/GenBank/DDBJ databases">
        <title>Phylogenomic reconstructions and comparative analyses of Kickxellomycotina fungi.</title>
        <authorList>
            <person name="Reynolds N.K."/>
            <person name="Stajich J.E."/>
            <person name="Barry K."/>
            <person name="Grigoriev I.V."/>
            <person name="Crous P."/>
            <person name="Smith M.E."/>
        </authorList>
    </citation>
    <scope>NUCLEOTIDE SEQUENCE</scope>
    <source>
        <strain evidence="2">IMI 214461</strain>
    </source>
</reference>
<dbReference type="OrthoDB" id="5593238at2759"/>
<name>A0A9W8EGV6_9FUNG</name>
<gene>
    <name evidence="2" type="ORF">H4R26_001502</name>
</gene>
<evidence type="ECO:0000256" key="1">
    <source>
        <dbReference type="SAM" id="MobiDB-lite"/>
    </source>
</evidence>
<dbReference type="AlphaFoldDB" id="A0A9W8EGV6"/>
<protein>
    <submittedName>
        <fullName evidence="2">Uncharacterized protein</fullName>
    </submittedName>
</protein>
<feature type="compositionally biased region" description="Basic residues" evidence="1">
    <location>
        <begin position="237"/>
        <end position="254"/>
    </location>
</feature>
<feature type="region of interest" description="Disordered" evidence="1">
    <location>
        <begin position="23"/>
        <end position="66"/>
    </location>
</feature>
<feature type="region of interest" description="Disordered" evidence="1">
    <location>
        <begin position="84"/>
        <end position="120"/>
    </location>
</feature>
<feature type="compositionally biased region" description="Polar residues" evidence="1">
    <location>
        <begin position="274"/>
        <end position="288"/>
    </location>
</feature>
<feature type="region of interest" description="Disordered" evidence="1">
    <location>
        <begin position="213"/>
        <end position="321"/>
    </location>
</feature>
<comment type="caution">
    <text evidence="2">The sequence shown here is derived from an EMBL/GenBank/DDBJ whole genome shotgun (WGS) entry which is preliminary data.</text>
</comment>
<dbReference type="EMBL" id="JANBQF010000068">
    <property type="protein sequence ID" value="KAJ2006243.1"/>
    <property type="molecule type" value="Genomic_DNA"/>
</dbReference>
<feature type="compositionally biased region" description="Low complexity" evidence="1">
    <location>
        <begin position="45"/>
        <end position="63"/>
    </location>
</feature>
<organism evidence="2 3">
    <name type="scientific">Coemansia thaxteri</name>
    <dbReference type="NCBI Taxonomy" id="2663907"/>
    <lineage>
        <taxon>Eukaryota</taxon>
        <taxon>Fungi</taxon>
        <taxon>Fungi incertae sedis</taxon>
        <taxon>Zoopagomycota</taxon>
        <taxon>Kickxellomycotina</taxon>
        <taxon>Kickxellomycetes</taxon>
        <taxon>Kickxellales</taxon>
        <taxon>Kickxellaceae</taxon>
        <taxon>Coemansia</taxon>
    </lineage>
</organism>
<feature type="compositionally biased region" description="Polar residues" evidence="1">
    <location>
        <begin position="89"/>
        <end position="117"/>
    </location>
</feature>
<accession>A0A9W8EGV6</accession>
<proteinExistence type="predicted"/>
<feature type="compositionally biased region" description="Acidic residues" evidence="1">
    <location>
        <begin position="296"/>
        <end position="321"/>
    </location>
</feature>
<dbReference type="Proteomes" id="UP001150907">
    <property type="component" value="Unassembled WGS sequence"/>
</dbReference>
<evidence type="ECO:0000313" key="2">
    <source>
        <dbReference type="EMBL" id="KAJ2006243.1"/>
    </source>
</evidence>
<feature type="compositionally biased region" description="Low complexity" evidence="1">
    <location>
        <begin position="23"/>
        <end position="36"/>
    </location>
</feature>
<feature type="compositionally biased region" description="Low complexity" evidence="1">
    <location>
        <begin position="220"/>
        <end position="232"/>
    </location>
</feature>
<evidence type="ECO:0000313" key="3">
    <source>
        <dbReference type="Proteomes" id="UP001150907"/>
    </source>
</evidence>